<dbReference type="PANTHER" id="PTHR11017">
    <property type="entry name" value="LEUCINE-RICH REPEAT-CONTAINING PROTEIN"/>
    <property type="match status" value="1"/>
</dbReference>
<accession>A0A6P8BQE0</accession>
<feature type="domain" description="Disease resistance R13L4/SHOC-2-like LRR" evidence="6">
    <location>
        <begin position="728"/>
        <end position="819"/>
    </location>
</feature>
<dbReference type="Pfam" id="PF23598">
    <property type="entry name" value="LRR_14"/>
    <property type="match status" value="1"/>
</dbReference>
<gene>
    <name evidence="8 9 10 11 12" type="primary">LOC116187597</name>
</gene>
<dbReference type="SUPFAM" id="SSF52540">
    <property type="entry name" value="P-loop containing nucleoside triphosphate hydrolases"/>
    <property type="match status" value="1"/>
</dbReference>
<dbReference type="SUPFAM" id="SSF46785">
    <property type="entry name" value="Winged helix' DNA-binding domain"/>
    <property type="match status" value="1"/>
</dbReference>
<evidence type="ECO:0000259" key="4">
    <source>
        <dbReference type="Pfam" id="PF00931"/>
    </source>
</evidence>
<dbReference type="InterPro" id="IPR036390">
    <property type="entry name" value="WH_DNA-bd_sf"/>
</dbReference>
<dbReference type="GeneID" id="116187597"/>
<dbReference type="GO" id="GO:0043531">
    <property type="term" value="F:ADP binding"/>
    <property type="evidence" value="ECO:0007669"/>
    <property type="project" value="InterPro"/>
</dbReference>
<dbReference type="InterPro" id="IPR027417">
    <property type="entry name" value="P-loop_NTPase"/>
</dbReference>
<evidence type="ECO:0000313" key="9">
    <source>
        <dbReference type="RefSeq" id="XP_031372264.1"/>
    </source>
</evidence>
<dbReference type="RefSeq" id="XP_031372264.1">
    <property type="nucleotide sequence ID" value="XM_031516404.1"/>
</dbReference>
<dbReference type="Gene3D" id="1.10.8.430">
    <property type="entry name" value="Helical domain of apoptotic protease-activating factors"/>
    <property type="match status" value="1"/>
</dbReference>
<evidence type="ECO:0000256" key="2">
    <source>
        <dbReference type="ARBA" id="ARBA00022737"/>
    </source>
</evidence>
<evidence type="ECO:0000256" key="1">
    <source>
        <dbReference type="ARBA" id="ARBA00022614"/>
    </source>
</evidence>
<dbReference type="PRINTS" id="PR00364">
    <property type="entry name" value="DISEASERSIST"/>
</dbReference>
<evidence type="ECO:0000259" key="6">
    <source>
        <dbReference type="Pfam" id="PF23598"/>
    </source>
</evidence>
<dbReference type="RefSeq" id="XP_031372267.1">
    <property type="nucleotide sequence ID" value="XM_031516407.1"/>
</dbReference>
<evidence type="ECO:0000313" key="12">
    <source>
        <dbReference type="RefSeq" id="XP_031372267.1"/>
    </source>
</evidence>
<dbReference type="GO" id="GO:0051707">
    <property type="term" value="P:response to other organism"/>
    <property type="evidence" value="ECO:0007669"/>
    <property type="project" value="UniProtKB-ARBA"/>
</dbReference>
<dbReference type="InterPro" id="IPR044974">
    <property type="entry name" value="Disease_R_plants"/>
</dbReference>
<dbReference type="InterPro" id="IPR058192">
    <property type="entry name" value="WHD_ROQ1-like"/>
</dbReference>
<sequence>MMEEVFPWPWWRSKLKTELYAGVLSIHRKKFGPDMVQQWEDALREAGKIKGWELKDKGYGEFARFFAREVSMKLKVKHKCVTDYLVQRDDQVEALMKLLDIESSDVRFVGVHGMGGIGNTTLAKVVFNKLCDRFANCSFLADVQESSRQHGIERLQKQLLNNLGLGSVEIMDVDDGIMRIREMLVQKRVLIVLDDVGHWKQIQNLTGDASWFASGSRIIVTTRDQRVLEIKQQRVYTLEVEEMKPEEALRLFSMHAFEKYPPPNDYLRLLQKAVASSGGLPLALEVTGSLLRDKRRKDWVDTIKRLERVPHPDVQDKLMISYEALDPGTKQIFLDIACFFINYDRKYPTYMWEACDFDPKMGLKVLVHMSLVKIIEEKGWDGIKKKLWMHDQLRDLGRKIVADERFKDVMKCSSRLWMPEDALKVLREEEDKENIEMLRIHYDDSYGYTFNPKELSSLRKLRYLECWSANFSGHPKHFLPKLMWLSWRSHPRDFMGTDLYLRNIVILDLSWSTISETWGGWNQIWMGSRLKVLDLTCCYRLTKTPDFSKYLSLERLILRRCENLLEIDPSIGKLRGLKHLDLSVCTSLRSLPEELCCLDSLQVVCLNSNWPMTSQMRDPQESHTFGIPELIDIDIAKLPQTIGTLVKLKVLKLNSCIRLKKLPDSLGNLRSLTELDVSYTGITKLPDTIWNLKKLRVIKIRMKKIKELPSFIGMLKRLKILVLNGCERLEKLPDSLGNLRSLVELDISETRITELPDTVWNLKKLRVIRMVGIRNIKELPSSIGMLNSLEVLNADLCHLLAEIPSTIEGLTRLRVLNLLYTAICVLPPKLPTSLTELYVSSPSLQRVPKFSKLKNLVRLVLINYGRRYNESGQVRPSKLRGIGKLHRLVDLTLDMNITSFPKQISSLSQLQKLTLRGSHLQSCPPLPSNLSTLILTRLEERIKLPQLSNLKSHLSELEIHKCSMEDDIVGKLGIRELDSLSYISFECCNFRHLDGFHLPESLRRLFVEGCSYLETVSGLSHLKNLQSLEVSMLDLIVEIPELGELESLQSLKIGFCDRLERLENLSKLKKLRHIEIFQCEKFKGIDNISELEFLEVLRVFSCDCEDMVNFKPFSRRNKDLD</sequence>
<keyword evidence="2" id="KW-0677">Repeat</keyword>
<dbReference type="Proteomes" id="UP000515151">
    <property type="component" value="Chromosome 8"/>
</dbReference>
<reference evidence="8 9" key="2">
    <citation type="submission" date="2025-04" db="UniProtKB">
        <authorList>
            <consortium name="RefSeq"/>
        </authorList>
    </citation>
    <scope>IDENTIFICATION</scope>
    <source>
        <tissue evidence="8 9">Leaf</tissue>
    </source>
</reference>
<dbReference type="InterPro" id="IPR032675">
    <property type="entry name" value="LRR_dom_sf"/>
</dbReference>
<evidence type="ECO:0000313" key="7">
    <source>
        <dbReference type="Proteomes" id="UP000515151"/>
    </source>
</evidence>
<keyword evidence="1" id="KW-0433">Leucine-rich repeat</keyword>
<name>A0A6P8BQE0_PUNGR</name>
<dbReference type="Pfam" id="PF23282">
    <property type="entry name" value="WHD_ROQ1"/>
    <property type="match status" value="1"/>
</dbReference>
<dbReference type="PANTHER" id="PTHR11017:SF570">
    <property type="entry name" value="DISEASE RESISTANCE PROTEIN (TIR-NBS CLASS)-RELATED"/>
    <property type="match status" value="1"/>
</dbReference>
<dbReference type="OrthoDB" id="2018313at2759"/>
<dbReference type="Gene3D" id="3.40.50.300">
    <property type="entry name" value="P-loop containing nucleotide triphosphate hydrolases"/>
    <property type="match status" value="1"/>
</dbReference>
<keyword evidence="3" id="KW-0611">Plant defense</keyword>
<dbReference type="InterPro" id="IPR055414">
    <property type="entry name" value="LRR_R13L4/SHOC2-like"/>
</dbReference>
<dbReference type="GO" id="GO:0006952">
    <property type="term" value="P:defense response"/>
    <property type="evidence" value="ECO:0007669"/>
    <property type="project" value="UniProtKB-KW"/>
</dbReference>
<dbReference type="InterPro" id="IPR002182">
    <property type="entry name" value="NB-ARC"/>
</dbReference>
<dbReference type="AlphaFoldDB" id="A0A6P8BQE0"/>
<evidence type="ECO:0000259" key="5">
    <source>
        <dbReference type="Pfam" id="PF23282"/>
    </source>
</evidence>
<feature type="domain" description="Disease resistance protein Roq1-like winged-helix" evidence="5">
    <location>
        <begin position="330"/>
        <end position="402"/>
    </location>
</feature>
<protein>
    <submittedName>
        <fullName evidence="8 9">Disease resistance protein TAO1 isoform X1</fullName>
    </submittedName>
</protein>
<proteinExistence type="predicted"/>
<dbReference type="RefSeq" id="XP_031372266.1">
    <property type="nucleotide sequence ID" value="XM_031516406.1"/>
</dbReference>
<dbReference type="RefSeq" id="XP_031372263.1">
    <property type="nucleotide sequence ID" value="XM_031516403.1"/>
</dbReference>
<dbReference type="SUPFAM" id="SSF52058">
    <property type="entry name" value="L domain-like"/>
    <property type="match status" value="3"/>
</dbReference>
<dbReference type="InterPro" id="IPR042197">
    <property type="entry name" value="Apaf_helical"/>
</dbReference>
<evidence type="ECO:0000313" key="11">
    <source>
        <dbReference type="RefSeq" id="XP_031372266.1"/>
    </source>
</evidence>
<dbReference type="InterPro" id="IPR003591">
    <property type="entry name" value="Leu-rich_rpt_typical-subtyp"/>
</dbReference>
<dbReference type="Gene3D" id="3.80.10.10">
    <property type="entry name" value="Ribonuclease Inhibitor"/>
    <property type="match status" value="5"/>
</dbReference>
<keyword evidence="7" id="KW-1185">Reference proteome</keyword>
<feature type="domain" description="NB-ARC" evidence="4">
    <location>
        <begin position="89"/>
        <end position="259"/>
    </location>
</feature>
<organism evidence="7 10">
    <name type="scientific">Punica granatum</name>
    <name type="common">Pomegranate</name>
    <dbReference type="NCBI Taxonomy" id="22663"/>
    <lineage>
        <taxon>Eukaryota</taxon>
        <taxon>Viridiplantae</taxon>
        <taxon>Streptophyta</taxon>
        <taxon>Embryophyta</taxon>
        <taxon>Tracheophyta</taxon>
        <taxon>Spermatophyta</taxon>
        <taxon>Magnoliopsida</taxon>
        <taxon>eudicotyledons</taxon>
        <taxon>Gunneridae</taxon>
        <taxon>Pentapetalae</taxon>
        <taxon>rosids</taxon>
        <taxon>malvids</taxon>
        <taxon>Myrtales</taxon>
        <taxon>Lythraceae</taxon>
        <taxon>Punica</taxon>
    </lineage>
</organism>
<evidence type="ECO:0000313" key="8">
    <source>
        <dbReference type="RefSeq" id="XP_031372263.1"/>
    </source>
</evidence>
<dbReference type="Pfam" id="PF00931">
    <property type="entry name" value="NB-ARC"/>
    <property type="match status" value="1"/>
</dbReference>
<dbReference type="SMART" id="SM00369">
    <property type="entry name" value="LRR_TYP"/>
    <property type="match status" value="4"/>
</dbReference>
<evidence type="ECO:0000313" key="10">
    <source>
        <dbReference type="RefSeq" id="XP_031372265.1"/>
    </source>
</evidence>
<evidence type="ECO:0000256" key="3">
    <source>
        <dbReference type="ARBA" id="ARBA00022821"/>
    </source>
</evidence>
<reference evidence="7" key="1">
    <citation type="journal article" date="2020" name="Plant Biotechnol. J.">
        <title>The pomegranate (Punica granatum L.) draft genome dissects genetic divergence between soft- and hard-seeded cultivars.</title>
        <authorList>
            <person name="Luo X."/>
            <person name="Li H."/>
            <person name="Wu Z."/>
            <person name="Yao W."/>
            <person name="Zhao P."/>
            <person name="Cao D."/>
            <person name="Yu H."/>
            <person name="Li K."/>
            <person name="Poudel K."/>
            <person name="Zhao D."/>
            <person name="Zhang F."/>
            <person name="Xia X."/>
            <person name="Chen L."/>
            <person name="Wang Q."/>
            <person name="Jing D."/>
            <person name="Cao S."/>
        </authorList>
    </citation>
    <scope>NUCLEOTIDE SEQUENCE [LARGE SCALE GENOMIC DNA]</scope>
</reference>
<dbReference type="RefSeq" id="XP_031372265.1">
    <property type="nucleotide sequence ID" value="XM_031516405.1"/>
</dbReference>